<comment type="caution">
    <text evidence="1">The sequence shown here is derived from an EMBL/GenBank/DDBJ whole genome shotgun (WGS) entry which is preliminary data.</text>
</comment>
<dbReference type="EMBL" id="NBIV01000193">
    <property type="protein sequence ID" value="PXF41813.1"/>
    <property type="molecule type" value="Genomic_DNA"/>
</dbReference>
<evidence type="ECO:0000313" key="2">
    <source>
        <dbReference type="Proteomes" id="UP000247409"/>
    </source>
</evidence>
<gene>
    <name evidence="1" type="ORF">BWQ96_08461</name>
</gene>
<name>A0A2V3IIG0_9FLOR</name>
<proteinExistence type="predicted"/>
<keyword evidence="2" id="KW-1185">Reference proteome</keyword>
<protein>
    <submittedName>
        <fullName evidence="1">Uncharacterized protein</fullName>
    </submittedName>
</protein>
<dbReference type="Proteomes" id="UP000247409">
    <property type="component" value="Unassembled WGS sequence"/>
</dbReference>
<accession>A0A2V3IIG0</accession>
<sequence>MDEVASDALIDRFLDDEEYPRSDPFKLDLMEAEGIRSATEIFNGQGERETDYEGI</sequence>
<organism evidence="1 2">
    <name type="scientific">Gracilariopsis chorda</name>
    <dbReference type="NCBI Taxonomy" id="448386"/>
    <lineage>
        <taxon>Eukaryota</taxon>
        <taxon>Rhodophyta</taxon>
        <taxon>Florideophyceae</taxon>
        <taxon>Rhodymeniophycidae</taxon>
        <taxon>Gracilariales</taxon>
        <taxon>Gracilariaceae</taxon>
        <taxon>Gracilariopsis</taxon>
    </lineage>
</organism>
<dbReference type="AlphaFoldDB" id="A0A2V3IIG0"/>
<reference evidence="1 2" key="1">
    <citation type="journal article" date="2018" name="Mol. Biol. Evol.">
        <title>Analysis of the draft genome of the red seaweed Gracilariopsis chorda provides insights into genome size evolution in Rhodophyta.</title>
        <authorList>
            <person name="Lee J."/>
            <person name="Yang E.C."/>
            <person name="Graf L."/>
            <person name="Yang J.H."/>
            <person name="Qiu H."/>
            <person name="Zel Zion U."/>
            <person name="Chan C.X."/>
            <person name="Stephens T.G."/>
            <person name="Weber A.P.M."/>
            <person name="Boo G.H."/>
            <person name="Boo S.M."/>
            <person name="Kim K.M."/>
            <person name="Shin Y."/>
            <person name="Jung M."/>
            <person name="Lee S.J."/>
            <person name="Yim H.S."/>
            <person name="Lee J.H."/>
            <person name="Bhattacharya D."/>
            <person name="Yoon H.S."/>
        </authorList>
    </citation>
    <scope>NUCLEOTIDE SEQUENCE [LARGE SCALE GENOMIC DNA]</scope>
    <source>
        <strain evidence="1 2">SKKU-2015</strain>
        <tissue evidence="1">Whole body</tissue>
    </source>
</reference>
<evidence type="ECO:0000313" key="1">
    <source>
        <dbReference type="EMBL" id="PXF41813.1"/>
    </source>
</evidence>